<dbReference type="SUPFAM" id="SSF88946">
    <property type="entry name" value="Sigma2 domain of RNA polymerase sigma factors"/>
    <property type="match status" value="1"/>
</dbReference>
<dbReference type="EMBL" id="CP107006">
    <property type="protein sequence ID" value="UYQ94643.1"/>
    <property type="molecule type" value="Genomic_DNA"/>
</dbReference>
<dbReference type="PANTHER" id="PTHR43133:SF45">
    <property type="entry name" value="RNA POLYMERASE ECF-TYPE SIGMA FACTOR"/>
    <property type="match status" value="1"/>
</dbReference>
<dbReference type="Gene3D" id="1.10.1740.10">
    <property type="match status" value="1"/>
</dbReference>
<evidence type="ECO:0000259" key="5">
    <source>
        <dbReference type="Pfam" id="PF04542"/>
    </source>
</evidence>
<keyword evidence="3" id="KW-0731">Sigma factor</keyword>
<evidence type="ECO:0000256" key="4">
    <source>
        <dbReference type="ARBA" id="ARBA00023163"/>
    </source>
</evidence>
<accession>A0ABY6J4P7</accession>
<dbReference type="RefSeq" id="WP_264282511.1">
    <property type="nucleotide sequence ID" value="NZ_CP107006.1"/>
</dbReference>
<feature type="domain" description="RNA polymerase sigma-70 region 2" evidence="5">
    <location>
        <begin position="8"/>
        <end position="72"/>
    </location>
</feature>
<sequence>MEFEQLLGAHQGIIHKVCRLYRDSREDREDLYQEIAYQLWKSYPAYRGEAGHSTWVYRIALNTAIAAFRRRRPDVRYPGEMPEKQAEGADEEQEYRLQLFWQALRQLPDGEKALMVLYLEDLNYREIAEVTGISENHVGVKLNRIRTKLKQLLKQ</sequence>
<dbReference type="InterPro" id="IPR013249">
    <property type="entry name" value="RNA_pol_sigma70_r4_t2"/>
</dbReference>
<dbReference type="InterPro" id="IPR007627">
    <property type="entry name" value="RNA_pol_sigma70_r2"/>
</dbReference>
<reference evidence="7" key="1">
    <citation type="submission" date="2022-10" db="EMBL/GenBank/DDBJ databases">
        <title>Chitinophaga sp. nov., isolated from soil.</title>
        <authorList>
            <person name="Jeon C.O."/>
        </authorList>
    </citation>
    <scope>NUCLEOTIDE SEQUENCE</scope>
    <source>
        <strain evidence="7">R8</strain>
    </source>
</reference>
<keyword evidence="4" id="KW-0804">Transcription</keyword>
<dbReference type="SUPFAM" id="SSF88659">
    <property type="entry name" value="Sigma3 and sigma4 domains of RNA polymerase sigma factors"/>
    <property type="match status" value="1"/>
</dbReference>
<dbReference type="InterPro" id="IPR013325">
    <property type="entry name" value="RNA_pol_sigma_r2"/>
</dbReference>
<dbReference type="Pfam" id="PF04542">
    <property type="entry name" value="Sigma70_r2"/>
    <property type="match status" value="1"/>
</dbReference>
<dbReference type="InterPro" id="IPR039425">
    <property type="entry name" value="RNA_pol_sigma-70-like"/>
</dbReference>
<evidence type="ECO:0000256" key="1">
    <source>
        <dbReference type="ARBA" id="ARBA00010641"/>
    </source>
</evidence>
<evidence type="ECO:0000256" key="3">
    <source>
        <dbReference type="ARBA" id="ARBA00023082"/>
    </source>
</evidence>
<dbReference type="Pfam" id="PF08281">
    <property type="entry name" value="Sigma70_r4_2"/>
    <property type="match status" value="1"/>
</dbReference>
<keyword evidence="8" id="KW-1185">Reference proteome</keyword>
<dbReference type="InterPro" id="IPR014284">
    <property type="entry name" value="RNA_pol_sigma-70_dom"/>
</dbReference>
<proteinExistence type="inferred from homology"/>
<organism evidence="7 8">
    <name type="scientific">Chitinophaga horti</name>
    <dbReference type="NCBI Taxonomy" id="2920382"/>
    <lineage>
        <taxon>Bacteria</taxon>
        <taxon>Pseudomonadati</taxon>
        <taxon>Bacteroidota</taxon>
        <taxon>Chitinophagia</taxon>
        <taxon>Chitinophagales</taxon>
        <taxon>Chitinophagaceae</taxon>
        <taxon>Chitinophaga</taxon>
    </lineage>
</organism>
<evidence type="ECO:0000313" key="7">
    <source>
        <dbReference type="EMBL" id="UYQ94643.1"/>
    </source>
</evidence>
<evidence type="ECO:0000313" key="8">
    <source>
        <dbReference type="Proteomes" id="UP001162741"/>
    </source>
</evidence>
<feature type="domain" description="RNA polymerase sigma factor 70 region 4 type 2" evidence="6">
    <location>
        <begin position="98"/>
        <end position="149"/>
    </location>
</feature>
<dbReference type="InterPro" id="IPR036388">
    <property type="entry name" value="WH-like_DNA-bd_sf"/>
</dbReference>
<dbReference type="Proteomes" id="UP001162741">
    <property type="component" value="Chromosome"/>
</dbReference>
<evidence type="ECO:0000256" key="2">
    <source>
        <dbReference type="ARBA" id="ARBA00023015"/>
    </source>
</evidence>
<protein>
    <submittedName>
        <fullName evidence="7">Sigma-70 family RNA polymerase sigma factor</fullName>
    </submittedName>
</protein>
<name>A0ABY6J4P7_9BACT</name>
<dbReference type="PANTHER" id="PTHR43133">
    <property type="entry name" value="RNA POLYMERASE ECF-TYPE SIGMA FACTO"/>
    <property type="match status" value="1"/>
</dbReference>
<dbReference type="CDD" id="cd06171">
    <property type="entry name" value="Sigma70_r4"/>
    <property type="match status" value="1"/>
</dbReference>
<dbReference type="NCBIfam" id="TIGR02937">
    <property type="entry name" value="sigma70-ECF"/>
    <property type="match status" value="1"/>
</dbReference>
<evidence type="ECO:0000259" key="6">
    <source>
        <dbReference type="Pfam" id="PF08281"/>
    </source>
</evidence>
<dbReference type="Gene3D" id="1.10.10.10">
    <property type="entry name" value="Winged helix-like DNA-binding domain superfamily/Winged helix DNA-binding domain"/>
    <property type="match status" value="1"/>
</dbReference>
<dbReference type="InterPro" id="IPR013324">
    <property type="entry name" value="RNA_pol_sigma_r3/r4-like"/>
</dbReference>
<keyword evidence="2" id="KW-0805">Transcription regulation</keyword>
<comment type="similarity">
    <text evidence="1">Belongs to the sigma-70 factor family. ECF subfamily.</text>
</comment>
<gene>
    <name evidence="7" type="ORF">MKQ68_06000</name>
</gene>